<protein>
    <recommendedName>
        <fullName evidence="13">NB-ARC domain-containing protein</fullName>
    </recommendedName>
</protein>
<dbReference type="EMBL" id="MU629479">
    <property type="protein sequence ID" value="KAJ1256777.1"/>
    <property type="molecule type" value="Genomic_DNA"/>
</dbReference>
<dbReference type="Pfam" id="PF23559">
    <property type="entry name" value="WHD_DRP"/>
    <property type="match status" value="1"/>
</dbReference>
<comment type="caution">
    <text evidence="11">The sequence shown here is derived from an EMBL/GenBank/DDBJ whole genome shotgun (WGS) entry which is preliminary data.</text>
</comment>
<dbReference type="InterPro" id="IPR032675">
    <property type="entry name" value="LRR_dom_sf"/>
</dbReference>
<dbReference type="InterPro" id="IPR044974">
    <property type="entry name" value="Disease_R_plants"/>
</dbReference>
<proteinExistence type="inferred from homology"/>
<dbReference type="GO" id="GO:0043531">
    <property type="term" value="F:ADP binding"/>
    <property type="evidence" value="ECO:0007669"/>
    <property type="project" value="InterPro"/>
</dbReference>
<organism evidence="11 12">
    <name type="scientific">Paspalum vaginatum</name>
    <name type="common">seashore paspalum</name>
    <dbReference type="NCBI Taxonomy" id="158149"/>
    <lineage>
        <taxon>Eukaryota</taxon>
        <taxon>Viridiplantae</taxon>
        <taxon>Streptophyta</taxon>
        <taxon>Embryophyta</taxon>
        <taxon>Tracheophyta</taxon>
        <taxon>Spermatophyta</taxon>
        <taxon>Magnoliopsida</taxon>
        <taxon>Liliopsida</taxon>
        <taxon>Poales</taxon>
        <taxon>Poaceae</taxon>
        <taxon>PACMAD clade</taxon>
        <taxon>Panicoideae</taxon>
        <taxon>Andropogonodae</taxon>
        <taxon>Paspaleae</taxon>
        <taxon>Paspalinae</taxon>
        <taxon>Paspalum</taxon>
    </lineage>
</organism>
<dbReference type="PRINTS" id="PR00364">
    <property type="entry name" value="DISEASERSIST"/>
</dbReference>
<dbReference type="PANTHER" id="PTHR23155:SF981">
    <property type="entry name" value="NB-ARC DOMAIN CONTAINING PROTEIN, EXPRESSED"/>
    <property type="match status" value="1"/>
</dbReference>
<dbReference type="InterPro" id="IPR027417">
    <property type="entry name" value="P-loop_NTPase"/>
</dbReference>
<sequence length="988" mass="110344">MVATITCAVVVAVTKSVVALVFNLGQKRCQLWKGFQDDIDFIKTELSMIAGVEEEQLSQKGEPSVVKSVSMEEMHDLALQIEDCLDRILRYVVEGEKESSLLHRLKAVSGPPPYAAEIKKLKERLKAAHQRKLDYSVNTSQPSTPAGQTTISTSMTLTFPKIEPVGIDESKRELLQLIDDQREELKVISIVGIGGSGKTTLAKAVYDCPRVVCHFPCRAWVVASEHRDDAKGILVALLHELRQGAGDWPARGTVQQLQTHITNYLDTNRYLIVLDDIDEQQWDSIKLTFPEKTRSRIIVTTTVQAVGNICSHGNGYVYNMGTLDVKHSKDLLEAVLKVHLAGLEQSSESIVNKCDGHPLALISVANYLVRKDVLTEKECEQVCRSLGYHMAKEYSFSKLRHVLMDNYSSLSGYLIKICLLYICVFPNGCFINKNSLMRRWLAEGYVKCQHPRSALQVADENFEELINRNVIRPVESSKNARVKTCKAHGIMHEFMLHLSNTAKFITSLNNPERSTYRHLFMDSNSALDVNHNHTSPASVGTSKSDKKFRARSLTICGSAGEAVVEYAKCELLWVLDLEECNDLKDDHMNDIHKLWHLKYLSLGATISRLPSKIEKLHCLETLDTRKTKIDTLPAEVFKLPYLAHLLGKFKLGKRDFRASEVHKFLPKESNMQTLAGFVTDSNPGFPLIMAQMRKLRKVKIWCSPGDSERSLADLSAAIKKFMQYELRTGVGVRSLSLHLGNSSVNSILHFLESSYGYLSSLKLHGELSGQTQLVTLLRGLTELCLSSTNNLTSNDLSNLRKFKHLKYVKLVNVSLGEFIIRRQDFRGLLRLCLVQCPTLPTVEEGAIAKLISLHLLCENLVGLAGINIEQHKQIQEVALDSMASPETAAAWEDAAKKHPKRPRVLFFRKVCSNESGSMVKYVATERPSPEIESSVMEEEGQSPAVQPISVDELSSALKDLNVAGPSMASSELPTMMNNVMPCSSRVVS</sequence>
<evidence type="ECO:0000256" key="2">
    <source>
        <dbReference type="ARBA" id="ARBA00022614"/>
    </source>
</evidence>
<reference evidence="11 12" key="1">
    <citation type="submission" date="2022-10" db="EMBL/GenBank/DDBJ databases">
        <title>WGS assembly of Paspalum vaginatum 540-79.</title>
        <authorList>
            <person name="Sun G."/>
            <person name="Wase N."/>
            <person name="Shu S."/>
            <person name="Jenkins J."/>
            <person name="Zhou B."/>
            <person name="Torres-Rodriguez J."/>
            <person name="Chen C."/>
            <person name="Sandor L."/>
            <person name="Plott C."/>
            <person name="Yoshinga Y."/>
            <person name="Daum C."/>
            <person name="Qi P."/>
            <person name="Barry K."/>
            <person name="Lipzen A."/>
            <person name="Berry L."/>
            <person name="Pedersen C."/>
            <person name="Gottilla T."/>
            <person name="Foltz A."/>
            <person name="Yu H."/>
            <person name="O'Malley R."/>
            <person name="Zhang C."/>
            <person name="Devos K."/>
            <person name="Sigmon B."/>
            <person name="Yu B."/>
            <person name="Obata T."/>
            <person name="Schmutz J."/>
            <person name="Schnable J."/>
        </authorList>
    </citation>
    <scope>NUCLEOTIDE SEQUENCE [LARGE SCALE GENOMIC DNA]</scope>
    <source>
        <strain evidence="12">cv. 540-79</strain>
    </source>
</reference>
<evidence type="ECO:0000259" key="8">
    <source>
        <dbReference type="Pfam" id="PF18052"/>
    </source>
</evidence>
<evidence type="ECO:0000313" key="12">
    <source>
        <dbReference type="Proteomes" id="UP001164776"/>
    </source>
</evidence>
<dbReference type="AlphaFoldDB" id="A0A9W7XDX6"/>
<keyword evidence="2" id="KW-0433">Leucine-rich repeat</keyword>
<dbReference type="Gene3D" id="3.40.50.300">
    <property type="entry name" value="P-loop containing nucleotide triphosphate hydrolases"/>
    <property type="match status" value="1"/>
</dbReference>
<keyword evidence="5" id="KW-0611">Plant defense</keyword>
<evidence type="ECO:0000259" key="9">
    <source>
        <dbReference type="Pfam" id="PF23559"/>
    </source>
</evidence>
<evidence type="ECO:0000259" key="7">
    <source>
        <dbReference type="Pfam" id="PF00931"/>
    </source>
</evidence>
<feature type="domain" description="Disease resistance N-terminal" evidence="8">
    <location>
        <begin position="15"/>
        <end position="99"/>
    </location>
</feature>
<dbReference type="FunFam" id="1.10.10.10:FF:000322">
    <property type="entry name" value="Probable disease resistance protein At1g63360"/>
    <property type="match status" value="1"/>
</dbReference>
<dbReference type="InterPro" id="IPR036388">
    <property type="entry name" value="WH-like_DNA-bd_sf"/>
</dbReference>
<name>A0A9W7XDX6_9POAL</name>
<keyword evidence="3" id="KW-0677">Repeat</keyword>
<dbReference type="InterPro" id="IPR041118">
    <property type="entry name" value="Rx_N"/>
</dbReference>
<dbReference type="Proteomes" id="UP001164776">
    <property type="component" value="Unassembled WGS sequence"/>
</dbReference>
<dbReference type="GO" id="GO:0042742">
    <property type="term" value="P:defense response to bacterium"/>
    <property type="evidence" value="ECO:0007669"/>
    <property type="project" value="UniProtKB-ARBA"/>
</dbReference>
<feature type="domain" description="NB-ARC" evidence="7">
    <location>
        <begin position="172"/>
        <end position="334"/>
    </location>
</feature>
<dbReference type="Pfam" id="PF23598">
    <property type="entry name" value="LRR_14"/>
    <property type="match status" value="1"/>
</dbReference>
<evidence type="ECO:0000313" key="11">
    <source>
        <dbReference type="EMBL" id="KAJ1256777.1"/>
    </source>
</evidence>
<dbReference type="PANTHER" id="PTHR23155">
    <property type="entry name" value="DISEASE RESISTANCE PROTEIN RP"/>
    <property type="match status" value="1"/>
</dbReference>
<feature type="domain" description="Disease resistance protein winged helix" evidence="9">
    <location>
        <begin position="424"/>
        <end position="494"/>
    </location>
</feature>
<evidence type="ECO:0008006" key="13">
    <source>
        <dbReference type="Google" id="ProtNLM"/>
    </source>
</evidence>
<dbReference type="GO" id="GO:0009626">
    <property type="term" value="P:plant-type hypersensitive response"/>
    <property type="evidence" value="ECO:0007669"/>
    <property type="project" value="UniProtKB-ARBA"/>
</dbReference>
<gene>
    <name evidence="11" type="ORF">BS78_K313900</name>
</gene>
<dbReference type="InterPro" id="IPR002182">
    <property type="entry name" value="NB-ARC"/>
</dbReference>
<dbReference type="SUPFAM" id="SSF52540">
    <property type="entry name" value="P-loop containing nucleoside triphosphate hydrolases"/>
    <property type="match status" value="1"/>
</dbReference>
<evidence type="ECO:0000259" key="10">
    <source>
        <dbReference type="Pfam" id="PF23598"/>
    </source>
</evidence>
<evidence type="ECO:0000256" key="6">
    <source>
        <dbReference type="ARBA" id="ARBA00023054"/>
    </source>
</evidence>
<keyword evidence="12" id="KW-1185">Reference proteome</keyword>
<dbReference type="SUPFAM" id="SSF52047">
    <property type="entry name" value="RNI-like"/>
    <property type="match status" value="1"/>
</dbReference>
<dbReference type="InterPro" id="IPR042197">
    <property type="entry name" value="Apaf_helical"/>
</dbReference>
<keyword evidence="4" id="KW-0547">Nucleotide-binding</keyword>
<evidence type="ECO:0000256" key="3">
    <source>
        <dbReference type="ARBA" id="ARBA00022737"/>
    </source>
</evidence>
<evidence type="ECO:0000256" key="4">
    <source>
        <dbReference type="ARBA" id="ARBA00022741"/>
    </source>
</evidence>
<feature type="domain" description="Disease resistance R13L4/SHOC-2-like LRR" evidence="10">
    <location>
        <begin position="550"/>
        <end position="903"/>
    </location>
</feature>
<dbReference type="OrthoDB" id="669335at2759"/>
<comment type="similarity">
    <text evidence="1">Belongs to the disease resistance NB-LRR family.</text>
</comment>
<evidence type="ECO:0000256" key="1">
    <source>
        <dbReference type="ARBA" id="ARBA00008894"/>
    </source>
</evidence>
<dbReference type="Gene3D" id="3.80.10.10">
    <property type="entry name" value="Ribonuclease Inhibitor"/>
    <property type="match status" value="1"/>
</dbReference>
<dbReference type="Gene3D" id="1.20.5.4130">
    <property type="match status" value="1"/>
</dbReference>
<dbReference type="Gene3D" id="1.10.8.430">
    <property type="entry name" value="Helical domain of apoptotic protease-activating factors"/>
    <property type="match status" value="1"/>
</dbReference>
<dbReference type="InterPro" id="IPR058922">
    <property type="entry name" value="WHD_DRP"/>
</dbReference>
<evidence type="ECO:0000256" key="5">
    <source>
        <dbReference type="ARBA" id="ARBA00022821"/>
    </source>
</evidence>
<keyword evidence="6" id="KW-0175">Coiled coil</keyword>
<dbReference type="Pfam" id="PF18052">
    <property type="entry name" value="Rx_N"/>
    <property type="match status" value="1"/>
</dbReference>
<dbReference type="Pfam" id="PF00931">
    <property type="entry name" value="NB-ARC"/>
    <property type="match status" value="1"/>
</dbReference>
<dbReference type="GO" id="GO:0002758">
    <property type="term" value="P:innate immune response-activating signaling pathway"/>
    <property type="evidence" value="ECO:0007669"/>
    <property type="project" value="UniProtKB-ARBA"/>
</dbReference>
<dbReference type="InterPro" id="IPR055414">
    <property type="entry name" value="LRR_R13L4/SHOC2-like"/>
</dbReference>
<accession>A0A9W7XDX6</accession>
<dbReference type="Gene3D" id="1.10.10.10">
    <property type="entry name" value="Winged helix-like DNA-binding domain superfamily/Winged helix DNA-binding domain"/>
    <property type="match status" value="1"/>
</dbReference>